<accession>A0A1E3Q8D6</accession>
<reference evidence="5 6" key="1">
    <citation type="journal article" date="2016" name="Proc. Natl. Acad. Sci. U.S.A.">
        <title>Comparative genomics of biotechnologically important yeasts.</title>
        <authorList>
            <person name="Riley R."/>
            <person name="Haridas S."/>
            <person name="Wolfe K.H."/>
            <person name="Lopes M.R."/>
            <person name="Hittinger C.T."/>
            <person name="Goeker M."/>
            <person name="Salamov A.A."/>
            <person name="Wisecaver J.H."/>
            <person name="Long T.M."/>
            <person name="Calvey C.H."/>
            <person name="Aerts A.L."/>
            <person name="Barry K.W."/>
            <person name="Choi C."/>
            <person name="Clum A."/>
            <person name="Coughlan A.Y."/>
            <person name="Deshpande S."/>
            <person name="Douglass A.P."/>
            <person name="Hanson S.J."/>
            <person name="Klenk H.-P."/>
            <person name="LaButti K.M."/>
            <person name="Lapidus A."/>
            <person name="Lindquist E.A."/>
            <person name="Lipzen A.M."/>
            <person name="Meier-Kolthoff J.P."/>
            <person name="Ohm R.A."/>
            <person name="Otillar R.P."/>
            <person name="Pangilinan J.L."/>
            <person name="Peng Y."/>
            <person name="Rokas A."/>
            <person name="Rosa C.A."/>
            <person name="Scheuner C."/>
            <person name="Sibirny A.A."/>
            <person name="Slot J.C."/>
            <person name="Stielow J.B."/>
            <person name="Sun H."/>
            <person name="Kurtzman C.P."/>
            <person name="Blackwell M."/>
            <person name="Grigoriev I.V."/>
            <person name="Jeffries T.W."/>
        </authorList>
    </citation>
    <scope>NUCLEOTIDE SEQUENCE [LARGE SCALE GENOMIC DNA]</scope>
    <source>
        <strain evidence="5 6">NRRL Y-11557</strain>
    </source>
</reference>
<organism evidence="5 6">
    <name type="scientific">Lipomyces starkeyi NRRL Y-11557</name>
    <dbReference type="NCBI Taxonomy" id="675824"/>
    <lineage>
        <taxon>Eukaryota</taxon>
        <taxon>Fungi</taxon>
        <taxon>Dikarya</taxon>
        <taxon>Ascomycota</taxon>
        <taxon>Saccharomycotina</taxon>
        <taxon>Lipomycetes</taxon>
        <taxon>Lipomycetales</taxon>
        <taxon>Lipomycetaceae</taxon>
        <taxon>Lipomyces</taxon>
    </lineage>
</organism>
<sequence>KDDTVDLKSTAHQQALAKHALNSSLGFGEIVYISMPDRTDRQDAMTLLASTFGIKLKLIPGVRGSEMSPKAIPDGVHRKTRPSELGCWRAHVNAWRYLLDSDMDTLLIFEDDLDWNTNLKKTMEKLSLEMQNSKIRLSEPSDYERANAPYGLDWDVLDIGSCKDSGHPDFKDVSQIWNDPDVPDIGVTKQNKLMYDSLHDFGLTDADIGKKRLLAPAYLTVCTSAYAITRQGAERLLMTMSYIGFRNAVDTDMSRAFREGRVRGYMLTPPAISQFRIGGSKDTDNRDPGD</sequence>
<dbReference type="GO" id="GO:0016740">
    <property type="term" value="F:transferase activity"/>
    <property type="evidence" value="ECO:0007669"/>
    <property type="project" value="UniProtKB-KW"/>
</dbReference>
<evidence type="ECO:0000256" key="3">
    <source>
        <dbReference type="ARBA" id="ARBA00022679"/>
    </source>
</evidence>
<protein>
    <recommendedName>
        <fullName evidence="4">Glycosyl transferase family 25 domain-containing protein</fullName>
    </recommendedName>
</protein>
<evidence type="ECO:0000313" key="6">
    <source>
        <dbReference type="Proteomes" id="UP000094385"/>
    </source>
</evidence>
<feature type="domain" description="Glycosyl transferase family 25" evidence="4">
    <location>
        <begin position="32"/>
        <end position="133"/>
    </location>
</feature>
<comment type="similarity">
    <text evidence="1">Belongs to the glycosyltransferase 25 family.</text>
</comment>
<proteinExistence type="inferred from homology"/>
<dbReference type="Pfam" id="PF01755">
    <property type="entry name" value="Glyco_transf_25"/>
    <property type="match status" value="1"/>
</dbReference>
<feature type="non-terminal residue" evidence="5">
    <location>
        <position position="290"/>
    </location>
</feature>
<dbReference type="STRING" id="675824.A0A1E3Q8D6"/>
<keyword evidence="3" id="KW-0808">Transferase</keyword>
<dbReference type="CDD" id="cd06532">
    <property type="entry name" value="Glyco_transf_25"/>
    <property type="match status" value="1"/>
</dbReference>
<dbReference type="Proteomes" id="UP000094385">
    <property type="component" value="Unassembled WGS sequence"/>
</dbReference>
<evidence type="ECO:0000259" key="4">
    <source>
        <dbReference type="Pfam" id="PF01755"/>
    </source>
</evidence>
<dbReference type="OrthoDB" id="47375at2759"/>
<evidence type="ECO:0000256" key="2">
    <source>
        <dbReference type="ARBA" id="ARBA00022676"/>
    </source>
</evidence>
<dbReference type="AlphaFoldDB" id="A0A1E3Q8D6"/>
<dbReference type="EMBL" id="KV454293">
    <property type="protein sequence ID" value="ODQ73880.1"/>
    <property type="molecule type" value="Genomic_DNA"/>
</dbReference>
<dbReference type="PANTHER" id="PTHR10730:SF53">
    <property type="entry name" value="GLYCOSYLTRANSFERASE 25 FAMILY MEMBER"/>
    <property type="match status" value="1"/>
</dbReference>
<evidence type="ECO:0000256" key="1">
    <source>
        <dbReference type="ARBA" id="ARBA00006721"/>
    </source>
</evidence>
<name>A0A1E3Q8D6_LIPST</name>
<keyword evidence="6" id="KW-1185">Reference proteome</keyword>
<evidence type="ECO:0000313" key="5">
    <source>
        <dbReference type="EMBL" id="ODQ73880.1"/>
    </source>
</evidence>
<keyword evidence="2" id="KW-0328">Glycosyltransferase</keyword>
<feature type="non-terminal residue" evidence="5">
    <location>
        <position position="1"/>
    </location>
</feature>
<dbReference type="InterPro" id="IPR002654">
    <property type="entry name" value="Glyco_trans_25"/>
</dbReference>
<dbReference type="PANTHER" id="PTHR10730">
    <property type="entry name" value="PROCOLLAGEN-LYSINE,2-OXOGLUTARATE 5-DIOXYGENASE/GLYCOSYLTRANSFERASE 25 FAMILY MEMBER"/>
    <property type="match status" value="1"/>
</dbReference>
<gene>
    <name evidence="5" type="ORF">LIPSTDRAFT_43056</name>
</gene>
<dbReference type="InterPro" id="IPR050757">
    <property type="entry name" value="Collagen_mod_GT25"/>
</dbReference>